<comment type="caution">
    <text evidence="7">The sequence shown here is derived from an EMBL/GenBank/DDBJ whole genome shotgun (WGS) entry which is preliminary data.</text>
</comment>
<keyword evidence="5" id="KW-0378">Hydrolase</keyword>
<dbReference type="InterPro" id="IPR029058">
    <property type="entry name" value="AB_hydrolase_fold"/>
</dbReference>
<dbReference type="EMBL" id="JAVRJZ010000010">
    <property type="protein sequence ID" value="KAK2717691.1"/>
    <property type="molecule type" value="Genomic_DNA"/>
</dbReference>
<dbReference type="GO" id="GO:0006508">
    <property type="term" value="P:proteolysis"/>
    <property type="evidence" value="ECO:0007669"/>
    <property type="project" value="UniProtKB-KW"/>
</dbReference>
<dbReference type="SUPFAM" id="SSF53474">
    <property type="entry name" value="alpha/beta-Hydrolases"/>
    <property type="match status" value="1"/>
</dbReference>
<dbReference type="Gene3D" id="3.40.50.1820">
    <property type="entry name" value="alpha/beta hydrolase"/>
    <property type="match status" value="1"/>
</dbReference>
<accession>A0AA88I3U5</accession>
<dbReference type="Proteomes" id="UP001187531">
    <property type="component" value="Unassembled WGS sequence"/>
</dbReference>
<evidence type="ECO:0000256" key="2">
    <source>
        <dbReference type="ARBA" id="ARBA00022645"/>
    </source>
</evidence>
<proteinExistence type="inferred from homology"/>
<dbReference type="GO" id="GO:0004185">
    <property type="term" value="F:serine-type carboxypeptidase activity"/>
    <property type="evidence" value="ECO:0007669"/>
    <property type="project" value="InterPro"/>
</dbReference>
<evidence type="ECO:0000256" key="6">
    <source>
        <dbReference type="ARBA" id="ARBA00023180"/>
    </source>
</evidence>
<evidence type="ECO:0000256" key="3">
    <source>
        <dbReference type="ARBA" id="ARBA00022670"/>
    </source>
</evidence>
<dbReference type="PANTHER" id="PTHR11802:SF472">
    <property type="entry name" value="SERINE CARBOXYPEPTIDASE CPVL-RELATED"/>
    <property type="match status" value="1"/>
</dbReference>
<dbReference type="Pfam" id="PF00450">
    <property type="entry name" value="Peptidase_S10"/>
    <property type="match status" value="1"/>
</dbReference>
<keyword evidence="6" id="KW-0325">Glycoprotein</keyword>
<keyword evidence="8" id="KW-1185">Reference proteome</keyword>
<keyword evidence="2" id="KW-0121">Carboxypeptidase</keyword>
<dbReference type="InterPro" id="IPR001563">
    <property type="entry name" value="Peptidase_S10"/>
</dbReference>
<feature type="non-terminal residue" evidence="7">
    <location>
        <position position="410"/>
    </location>
</feature>
<sequence>MKNACYHKADKAIKKSTRNDHQTLIKNKAKLAEKAAKSGDSRVLYQIISDIVEKGHTVSDPVQDPSGVLVTKPAAVNELWVCHFKRLLNGPPPTEPPNIPATPFFSLNISMEPQSATEIQAASNKLKNDDNPILSSSQNVISRVPQGSVLGPTMFNISINDVLLALKSRMTLYADDSKVIGPATNLEDASQLQKDLDLLSMMWNFNIQCWIFGIILLCPTIPAKKPPLAQFFPDAVPLDKSRGDPGDPLYLTPYIKSGNIAEGQKLAKVEGLSQVVSYSGLLTVNASCNSNMFFWFFPAAYSPETAPVILWLQGGPGGSSMFGLFVEHGPFSVDKNMNLQFRPEAWSLTNSMLYIDNPVGTGFSFTQNDYCYANNQQDVARDLYEGLSQFFLLFPQHRERDFYVTGESYA</sequence>
<evidence type="ECO:0000313" key="8">
    <source>
        <dbReference type="Proteomes" id="UP001187531"/>
    </source>
</evidence>
<evidence type="ECO:0000256" key="1">
    <source>
        <dbReference type="ARBA" id="ARBA00009431"/>
    </source>
</evidence>
<evidence type="ECO:0000256" key="4">
    <source>
        <dbReference type="ARBA" id="ARBA00022729"/>
    </source>
</evidence>
<dbReference type="PRINTS" id="PR00724">
    <property type="entry name" value="CRBOXYPTASEC"/>
</dbReference>
<evidence type="ECO:0000313" key="7">
    <source>
        <dbReference type="EMBL" id="KAK2717691.1"/>
    </source>
</evidence>
<organism evidence="7 8">
    <name type="scientific">Artemia franciscana</name>
    <name type="common">Brine shrimp</name>
    <name type="synonym">Artemia sanfranciscana</name>
    <dbReference type="NCBI Taxonomy" id="6661"/>
    <lineage>
        <taxon>Eukaryota</taxon>
        <taxon>Metazoa</taxon>
        <taxon>Ecdysozoa</taxon>
        <taxon>Arthropoda</taxon>
        <taxon>Crustacea</taxon>
        <taxon>Branchiopoda</taxon>
        <taxon>Anostraca</taxon>
        <taxon>Artemiidae</taxon>
        <taxon>Artemia</taxon>
    </lineage>
</organism>
<dbReference type="PANTHER" id="PTHR11802">
    <property type="entry name" value="SERINE PROTEASE FAMILY S10 SERINE CARBOXYPEPTIDASE"/>
    <property type="match status" value="1"/>
</dbReference>
<comment type="similarity">
    <text evidence="1">Belongs to the peptidase S10 family.</text>
</comment>
<keyword evidence="3" id="KW-0645">Protease</keyword>
<name>A0AA88I3U5_ARTSF</name>
<reference evidence="7" key="1">
    <citation type="submission" date="2023-07" db="EMBL/GenBank/DDBJ databases">
        <title>Chromosome-level genome assembly of Artemia franciscana.</title>
        <authorList>
            <person name="Jo E."/>
        </authorList>
    </citation>
    <scope>NUCLEOTIDE SEQUENCE</scope>
    <source>
        <tissue evidence="7">Whole body</tissue>
    </source>
</reference>
<evidence type="ECO:0000256" key="5">
    <source>
        <dbReference type="ARBA" id="ARBA00022801"/>
    </source>
</evidence>
<keyword evidence="4" id="KW-0732">Signal</keyword>
<gene>
    <name evidence="7" type="ORF">QYM36_006462</name>
</gene>
<protein>
    <submittedName>
        <fullName evidence="7">Uncharacterized protein</fullName>
    </submittedName>
</protein>
<dbReference type="AlphaFoldDB" id="A0AA88I3U5"/>